<organism evidence="5 6">
    <name type="scientific">Plasmodium berghei (strain Anka)</name>
    <dbReference type="NCBI Taxonomy" id="5823"/>
    <lineage>
        <taxon>Eukaryota</taxon>
        <taxon>Sar</taxon>
        <taxon>Alveolata</taxon>
        <taxon>Apicomplexa</taxon>
        <taxon>Aconoidasida</taxon>
        <taxon>Haemosporida</taxon>
        <taxon>Plasmodiidae</taxon>
        <taxon>Plasmodium</taxon>
        <taxon>Plasmodium (Vinckeia)</taxon>
    </lineage>
</organism>
<feature type="region of interest" description="Disordered" evidence="1">
    <location>
        <begin position="1142"/>
        <end position="1669"/>
    </location>
</feature>
<evidence type="ECO:0000256" key="2">
    <source>
        <dbReference type="SAM" id="Phobius"/>
    </source>
</evidence>
<dbReference type="Gene3D" id="3.50.4.10">
    <property type="entry name" value="Hepatocyte Growth Factor"/>
    <property type="match status" value="2"/>
</dbReference>
<dbReference type="FunFam" id="1.10.1740.170:FF:000001">
    <property type="entry name" value="Erythrocyte binding antigen"/>
    <property type="match status" value="1"/>
</dbReference>
<proteinExistence type="predicted"/>
<dbReference type="Proteomes" id="UP000074855">
    <property type="component" value="Chromosome 9"/>
</dbReference>
<evidence type="ECO:0000313" key="5">
    <source>
        <dbReference type="EMBL" id="VUC55553.1"/>
    </source>
</evidence>
<evidence type="ECO:0000259" key="4">
    <source>
        <dbReference type="Pfam" id="PF11556"/>
    </source>
</evidence>
<dbReference type="STRING" id="5823.A0A509AHM5"/>
<feature type="signal peptide" evidence="3">
    <location>
        <begin position="1"/>
        <end position="23"/>
    </location>
</feature>
<reference evidence="5 6" key="1">
    <citation type="journal article" date="2014" name="BMC Biol.">
        <title>A comprehensive evaluation of rodent malaria parasite genomes and gene expression.</title>
        <authorList>
            <person name="Otto T.D."/>
            <person name="Bohme U."/>
            <person name="Jackson A.P."/>
            <person name="Hunt M."/>
            <person name="Franke-Fayard B."/>
            <person name="Hoeijmakers W.A."/>
            <person name="Religa A.A."/>
            <person name="Robertson L."/>
            <person name="Sanders M."/>
            <person name="Ogun S.A."/>
            <person name="Cunningham D."/>
            <person name="Erhart A."/>
            <person name="Billker O."/>
            <person name="Khan S.M."/>
            <person name="Stunnenberg H.G."/>
            <person name="Langhorne J."/>
            <person name="Holder A.A."/>
            <person name="Waters A.P."/>
            <person name="Newbold C.I."/>
            <person name="Pain A."/>
            <person name="Berriman M."/>
            <person name="Janse C.J."/>
        </authorList>
    </citation>
    <scope>NUCLEOTIDE SEQUENCE</scope>
    <source>
        <strain evidence="5 6">ANKA</strain>
    </source>
</reference>
<feature type="domain" description="Erythrocyte binding antigen 175 C-terminal" evidence="4">
    <location>
        <begin position="1747"/>
        <end position="1825"/>
    </location>
</feature>
<feature type="chain" id="PRO_5021488557" evidence="3">
    <location>
        <begin position="24"/>
        <end position="1885"/>
    </location>
</feature>
<accession>A0A509AHM5</accession>
<evidence type="ECO:0000256" key="3">
    <source>
        <dbReference type="SAM" id="SignalP"/>
    </source>
</evidence>
<dbReference type="Pfam" id="PF11556">
    <property type="entry name" value="EBA-175_VI"/>
    <property type="match status" value="1"/>
</dbReference>
<dbReference type="VEuPathDB" id="PlasmoDB:PBANKA_0901300"/>
<keyword evidence="2" id="KW-1133">Transmembrane helix</keyword>
<keyword evidence="3" id="KW-0732">Signal</keyword>
<name>A0A509AHM5_PLABA</name>
<gene>
    <name evidence="5" type="ORF">PBANKA_0901300.2</name>
</gene>
<protein>
    <submittedName>
        <fullName evidence="5">Membrane associated erythrocyte binding-like protein</fullName>
    </submittedName>
</protein>
<feature type="transmembrane region" description="Helical" evidence="2">
    <location>
        <begin position="1834"/>
        <end position="1854"/>
    </location>
</feature>
<keyword evidence="2" id="KW-0472">Membrane</keyword>
<keyword evidence="6" id="KW-1185">Reference proteome</keyword>
<dbReference type="InterPro" id="IPR021620">
    <property type="entry name" value="EBA-175_C"/>
</dbReference>
<dbReference type="InParanoid" id="A0A509AHM5"/>
<dbReference type="Gene3D" id="1.10.1740.170">
    <property type="entry name" value="Erythrocyte binding antigen 175 region VI"/>
    <property type="match status" value="1"/>
</dbReference>
<dbReference type="InterPro" id="IPR043057">
    <property type="entry name" value="EBA-175_C_sf"/>
</dbReference>
<dbReference type="EMBL" id="LK023124">
    <property type="protein sequence ID" value="VUC55553.1"/>
    <property type="molecule type" value="Genomic_DNA"/>
</dbReference>
<keyword evidence="2" id="KW-0812">Transmembrane</keyword>
<sequence length="1885" mass="221566">MKVYCNIFGFCFFISLWIPSIRGIDNPQEDFMDRFDILNNHVNIKWTNSGSLGKGDFKFDIYDEDNINSKFNTLESAQLCSNHENDGIYRGSCPDYGKTFSMNLDKDEYNEDFLNEISLGLLNKKLLIDLEIPVNMSGLAMYQGLFANCPYDKNHANDIKNEKEYDMCFDKFYRNKQNISTRIKKQLLISKYTYFGSHGLGGRLGSNTEYPLHIYNPIENYKTKQMRYPKLVETLEDCSIYSHCIGPCFDRDFDNKCFRDLPVAFNHKTKECIIIGTHEEKKTKNCNSDHSRNNGRCFSSIKKEKGKDWTYVSSFLRPDYETKCPPRYPLNNSEFGYFNYNTGKCESPTKLYDNTVISFNQCIEKLFSFNYANENPDQKRSNYLWGVWVLENKQNKLNSMNDLGVCVLLKERPTCVLKKQNYYSFTNLTANYFDNNQNIEYPDIENVKIGKNRNSELSGNLTYNDKKFKNSNINKGMVISMNDISEIKENSKLQTNKRNEGKKTKYGLYNYPITPISYLQINHKRELTKKYMYFENSLTPSHNTGASIRYEGNNRLGIDANNNRRNTYGTQDINLKRNNNYKQPKNKLNPQAEYMDRFDIEKNHIYIDWKQDGKYGSDKLKYNIISHETANTVQSLLITDKNDICPNHYSPGRAQGSCPNYGKSIIVKALEGTNGDEYFNLNFLNEIRTGYLNRYMKYDVELPYEKSGLAMHHGDLNECPKSLDEENLYKIKSDYNYGMCKSTVLKSNVPFKTYNYRTKKLLYFGLYGLGGRLGSNMSKIKNIFKSRPNNITLPMFNPSLIKNLLDCSLYSYCLGPCLENAYNNKCFRNLPAYFNHETKECVILGTHEQERVNDCRKRKEDINKPNCQDVRKTPLSKDWTYVTSFIRPDYEEKCPPRYPLKFKSFGKYDEATGKCKSLINKEYIIDIPWFASCLEYMFIMSPDVSQRSEKKRYWGVWIADKSVNSSNLDEAKGKCYYITEKPNCVIDKVNHFSFTSLTTNDIDFDQNINLEKLDELVINNDQSSSHNRAKYNKPIGNYEYTIVRKHKSSPEHSSSVNTNSYTQNRMEEKFAKEIDSTRSTDRSRMDEVIRVREEAEKNAKIIRKFEELRIADMIKKRKEAGENAEEVKKAEEERKRIEAAKKVEEERKKAEAAKKAEEERKRIEEAKKVEEKRKKDEAAKKAEEKRKKDEAAKKAEEKRKKDEAAKKAEEKRKKDEAAKKAEEERKRIEEAKKVEEKRKKDEAAKKAEEKRKKDEAAKKAEEKRKKDEAAKKVEEERKRIEEAKKVEEKRKKDEAAKKAEEKRKKDEAAKKAEEKRKKDEAAKKAEEKRKKAEAAKKAEEKRKKDEAAKKAEEKRKKDEAAKKVEEERKKAEEAKKAEEERKRIEEAKKVEEKRKKDEAAKKVEEERKKAEAAKKAEEERKRIEEAKKAEEERKRIEEAKKVEEKRKKDEAAKKAEEERKRIEAAKKVEEERKRIEEAKKAEEERKRIEEAKKAEEERKRIEEAKKVEEKRKKDEAAKKAEEERKRIEAAKKVEEERKRIEEAKKAEEERKRIEEAKKVEEKRKKDEEAKKAEEERKRIETAKKVEEERKKAEAAKKAEEERKRIEAAKKVEEERKRIEAAKKAEEERKRIEEAKKAEEERKRIETAKKVEEERKKAEAAKKAEEERKRIEAAKKVEEERKRIEAAKKAEEERKRIEEAKKAEEEIKKDSNLAEKKISSSNYETRHIDDNSFKKLDEAEYKSRNIDSTRNKIISMSKENMCINDISSKYCDYMKDKISSGSCSNDERKQLCCSISDYCLNYFDYNSNKYYDCTKREFSDPLYKCFSKEEYSKTVYFAGAGIIMSILIAICLKLIGGRWFKEVAFDEIVEDYDKVYTLAMISNEQI</sequence>
<dbReference type="FunCoup" id="A0A509AHM5">
    <property type="interactions" value="441"/>
</dbReference>
<evidence type="ECO:0000256" key="1">
    <source>
        <dbReference type="SAM" id="MobiDB-lite"/>
    </source>
</evidence>
<evidence type="ECO:0000313" key="6">
    <source>
        <dbReference type="Proteomes" id="UP000074855"/>
    </source>
</evidence>